<accession>A0A2A2SBK5</accession>
<dbReference type="InterPro" id="IPR025291">
    <property type="entry name" value="DUF4153"/>
</dbReference>
<feature type="transmembrane region" description="Helical" evidence="2">
    <location>
        <begin position="259"/>
        <end position="277"/>
    </location>
</feature>
<feature type="region of interest" description="Disordered" evidence="1">
    <location>
        <begin position="458"/>
        <end position="501"/>
    </location>
</feature>
<keyword evidence="2" id="KW-1133">Transmembrane helix</keyword>
<feature type="transmembrane region" description="Helical" evidence="2">
    <location>
        <begin position="328"/>
        <end position="346"/>
    </location>
</feature>
<dbReference type="EMBL" id="NSLI01000005">
    <property type="protein sequence ID" value="PAX06636.1"/>
    <property type="molecule type" value="Genomic_DNA"/>
</dbReference>
<keyword evidence="2" id="KW-0812">Transmembrane</keyword>
<sequence>MSFQRKVAAAFLLVVLAHQLFFGHEPGWTLGGFALAWAAALAIAAPAVRRRAALPALGAAALFGLVLVDDPSPLAWALFWTSVSSAALLTRVRFDDAARWAVRLAAYAVAAPFRLLGDALRLLRRGTGGGARTVIGTLALPVIGGAVFILLFAGANPLIGEAVGRLEPPSFWETVVRLVFWGAVLVTVWPSFRPYALRLPTVRVSGPLLPDPSVATLTLSLLTFNVIFAVENALDLLFLWSGAPLPGEVTLADYAHRGAYLLIVTALLAGAFVLVALRPGGPGARSPLVRRLVVLWIAQNLLLVASSARRTLDYVDAYQMTVLRLAALAWMALVAVGLVLVCWRMLRGRSAAWLLNANALAAALTLAGASVVDLEATAAAYNVRNAREGDRIDLCYLQQLGTSALIPLVELERRAGGPVLRDRVAYLREDALAQLRREQGDWRSWTWRGARRLAAAEAIVGPEKPRPPEPANGRACGGAPLPPPPPQVQPPARPLTAEARP</sequence>
<keyword evidence="4" id="KW-1185">Reference proteome</keyword>
<dbReference type="Pfam" id="PF13687">
    <property type="entry name" value="DUF4153"/>
    <property type="match status" value="1"/>
</dbReference>
<gene>
    <name evidence="3" type="ORF">CKY28_15975</name>
</gene>
<feature type="compositionally biased region" description="Pro residues" evidence="1">
    <location>
        <begin position="480"/>
        <end position="493"/>
    </location>
</feature>
<evidence type="ECO:0000256" key="2">
    <source>
        <dbReference type="SAM" id="Phobius"/>
    </source>
</evidence>
<protein>
    <submittedName>
        <fullName evidence="3">Uncharacterized protein</fullName>
    </submittedName>
</protein>
<comment type="caution">
    <text evidence="3">The sequence shown here is derived from an EMBL/GenBank/DDBJ whole genome shotgun (WGS) entry which is preliminary data.</text>
</comment>
<evidence type="ECO:0000256" key="1">
    <source>
        <dbReference type="SAM" id="MobiDB-lite"/>
    </source>
</evidence>
<evidence type="ECO:0000313" key="4">
    <source>
        <dbReference type="Proteomes" id="UP000218151"/>
    </source>
</evidence>
<organism evidence="3 4">
    <name type="scientific">Sphingomonas lenta</name>
    <dbReference type="NCBI Taxonomy" id="1141887"/>
    <lineage>
        <taxon>Bacteria</taxon>
        <taxon>Pseudomonadati</taxon>
        <taxon>Pseudomonadota</taxon>
        <taxon>Alphaproteobacteria</taxon>
        <taxon>Sphingomonadales</taxon>
        <taxon>Sphingomonadaceae</taxon>
        <taxon>Sphingomonas</taxon>
    </lineage>
</organism>
<proteinExistence type="predicted"/>
<feature type="transmembrane region" description="Helical" evidence="2">
    <location>
        <begin position="289"/>
        <end position="308"/>
    </location>
</feature>
<reference evidence="4" key="1">
    <citation type="submission" date="2017-09" db="EMBL/GenBank/DDBJ databases">
        <authorList>
            <person name="Feng G."/>
            <person name="Zhu H."/>
        </authorList>
    </citation>
    <scope>NUCLEOTIDE SEQUENCE [LARGE SCALE GENOMIC DNA]</scope>
    <source>
        <strain evidence="4">1PNM-20</strain>
    </source>
</reference>
<dbReference type="AlphaFoldDB" id="A0A2A2SBK5"/>
<name>A0A2A2SBK5_9SPHN</name>
<feature type="transmembrane region" description="Helical" evidence="2">
    <location>
        <begin position="175"/>
        <end position="192"/>
    </location>
</feature>
<feature type="transmembrane region" description="Helical" evidence="2">
    <location>
        <begin position="213"/>
        <end position="239"/>
    </location>
</feature>
<evidence type="ECO:0000313" key="3">
    <source>
        <dbReference type="EMBL" id="PAX06636.1"/>
    </source>
</evidence>
<feature type="transmembrane region" description="Helical" evidence="2">
    <location>
        <begin position="353"/>
        <end position="372"/>
    </location>
</feature>
<keyword evidence="2" id="KW-0472">Membrane</keyword>
<feature type="transmembrane region" description="Helical" evidence="2">
    <location>
        <begin position="27"/>
        <end position="45"/>
    </location>
</feature>
<dbReference type="Proteomes" id="UP000218151">
    <property type="component" value="Unassembled WGS sequence"/>
</dbReference>
<feature type="transmembrane region" description="Helical" evidence="2">
    <location>
        <begin position="134"/>
        <end position="155"/>
    </location>
</feature>